<protein>
    <submittedName>
        <fullName evidence="2">Uncharacterized protein</fullName>
    </submittedName>
</protein>
<feature type="region of interest" description="Disordered" evidence="1">
    <location>
        <begin position="1"/>
        <end position="44"/>
    </location>
</feature>
<dbReference type="EMBL" id="CAADIO010000014">
    <property type="protein sequence ID" value="VFR88606.1"/>
    <property type="molecule type" value="Genomic_DNA"/>
</dbReference>
<proteinExistence type="predicted"/>
<sequence length="44" mass="4671">MTDGSGCHGQLVSGPLETAQARSADNGGRRRMQSLTDEKKSSYS</sequence>
<evidence type="ECO:0000313" key="2">
    <source>
        <dbReference type="EMBL" id="VFR88606.1"/>
    </source>
</evidence>
<dbReference type="AlphaFoldDB" id="A0A484UPR6"/>
<gene>
    <name evidence="2" type="ORF">RAN3_3076</name>
</gene>
<accession>A0A484UPR6</accession>
<organism evidence="2">
    <name type="scientific">plant metagenome</name>
    <dbReference type="NCBI Taxonomy" id="1297885"/>
    <lineage>
        <taxon>unclassified sequences</taxon>
        <taxon>metagenomes</taxon>
        <taxon>organismal metagenomes</taxon>
    </lineage>
</organism>
<name>A0A484UPR6_9ZZZZ</name>
<reference evidence="2" key="1">
    <citation type="submission" date="2019-03" db="EMBL/GenBank/DDBJ databases">
        <authorList>
            <person name="Danneels B."/>
        </authorList>
    </citation>
    <scope>NUCLEOTIDE SEQUENCE</scope>
</reference>
<evidence type="ECO:0000256" key="1">
    <source>
        <dbReference type="SAM" id="MobiDB-lite"/>
    </source>
</evidence>